<keyword evidence="2" id="KW-0812">Transmembrane</keyword>
<protein>
    <submittedName>
        <fullName evidence="3">Uncharacterized protein</fullName>
    </submittedName>
</protein>
<name>A0A8J2PWC8_9HEXA</name>
<evidence type="ECO:0000256" key="2">
    <source>
        <dbReference type="SAM" id="Phobius"/>
    </source>
</evidence>
<dbReference type="Proteomes" id="UP000708208">
    <property type="component" value="Unassembled WGS sequence"/>
</dbReference>
<evidence type="ECO:0000256" key="1">
    <source>
        <dbReference type="SAM" id="MobiDB-lite"/>
    </source>
</evidence>
<feature type="compositionally biased region" description="Basic and acidic residues" evidence="1">
    <location>
        <begin position="29"/>
        <end position="49"/>
    </location>
</feature>
<proteinExistence type="predicted"/>
<gene>
    <name evidence="3" type="ORF">AFUS01_LOCUS40623</name>
</gene>
<dbReference type="EMBL" id="CAJVCH010557887">
    <property type="protein sequence ID" value="CAG7830847.1"/>
    <property type="molecule type" value="Genomic_DNA"/>
</dbReference>
<feature type="compositionally biased region" description="Basic and acidic residues" evidence="1">
    <location>
        <begin position="12"/>
        <end position="21"/>
    </location>
</feature>
<organism evidence="3 4">
    <name type="scientific">Allacma fusca</name>
    <dbReference type="NCBI Taxonomy" id="39272"/>
    <lineage>
        <taxon>Eukaryota</taxon>
        <taxon>Metazoa</taxon>
        <taxon>Ecdysozoa</taxon>
        <taxon>Arthropoda</taxon>
        <taxon>Hexapoda</taxon>
        <taxon>Collembola</taxon>
        <taxon>Symphypleona</taxon>
        <taxon>Sminthuridae</taxon>
        <taxon>Allacma</taxon>
    </lineage>
</organism>
<feature type="transmembrane region" description="Helical" evidence="2">
    <location>
        <begin position="158"/>
        <end position="177"/>
    </location>
</feature>
<keyword evidence="2" id="KW-1133">Transmembrane helix</keyword>
<reference evidence="3" key="1">
    <citation type="submission" date="2021-06" db="EMBL/GenBank/DDBJ databases">
        <authorList>
            <person name="Hodson N. C."/>
            <person name="Mongue J. A."/>
            <person name="Jaron S. K."/>
        </authorList>
    </citation>
    <scope>NUCLEOTIDE SEQUENCE</scope>
</reference>
<evidence type="ECO:0000313" key="4">
    <source>
        <dbReference type="Proteomes" id="UP000708208"/>
    </source>
</evidence>
<feature type="region of interest" description="Disordered" evidence="1">
    <location>
        <begin position="1"/>
        <end position="54"/>
    </location>
</feature>
<feature type="transmembrane region" description="Helical" evidence="2">
    <location>
        <begin position="227"/>
        <end position="251"/>
    </location>
</feature>
<evidence type="ECO:0000313" key="3">
    <source>
        <dbReference type="EMBL" id="CAG7830847.1"/>
    </source>
</evidence>
<sequence length="262" mass="29536">MANSNEVSSKADGPRSSEGEKSIQGSAGEKQKSIPDKKDPVKGPNENKEVVQGGLQINRQDAVEEASGQINTSDMLIQRPSKFRVGGITDALLEIPPSITQKLTPAKVIHADEPVYPTESRIGRIKEKNANDSFGKRFNRKMARFDLWALQTIPDGYVLAYNIAFTLAPILFLLTLWDLLGVTVFMIPHFTTFNRPGVLYPFYPIGTVLSFYGYMMRFLMEDVSRETTISLAGVFVYPFLLVIRCCAHYFFNGYRDETKLWY</sequence>
<dbReference type="AlphaFoldDB" id="A0A8J2PWC8"/>
<comment type="caution">
    <text evidence="3">The sequence shown here is derived from an EMBL/GenBank/DDBJ whole genome shotgun (WGS) entry which is preliminary data.</text>
</comment>
<accession>A0A8J2PWC8</accession>
<feature type="transmembrane region" description="Helical" evidence="2">
    <location>
        <begin position="197"/>
        <end position="215"/>
    </location>
</feature>
<keyword evidence="2" id="KW-0472">Membrane</keyword>
<keyword evidence="4" id="KW-1185">Reference proteome</keyword>